<evidence type="ECO:0000313" key="2">
    <source>
        <dbReference type="Proteomes" id="UP000028500"/>
    </source>
</evidence>
<evidence type="ECO:0000313" key="1">
    <source>
        <dbReference type="EMBL" id="CDH18753.1"/>
    </source>
</evidence>
<organism evidence="1 2">
    <name type="scientific">Xenorhabdus bovienii str. kraussei Quebec</name>
    <dbReference type="NCBI Taxonomy" id="1398203"/>
    <lineage>
        <taxon>Bacteria</taxon>
        <taxon>Pseudomonadati</taxon>
        <taxon>Pseudomonadota</taxon>
        <taxon>Gammaproteobacteria</taxon>
        <taxon>Enterobacterales</taxon>
        <taxon>Morganellaceae</taxon>
        <taxon>Xenorhabdus</taxon>
    </lineage>
</organism>
<gene>
    <name evidence="1" type="ORF">XBKQ1_1500003</name>
</gene>
<accession>A0A077PCI1</accession>
<dbReference type="EMBL" id="CBSY010000058">
    <property type="protein sequence ID" value="CDH18753.1"/>
    <property type="molecule type" value="Genomic_DNA"/>
</dbReference>
<protein>
    <submittedName>
        <fullName evidence="1">Uncharacterized protein</fullName>
    </submittedName>
</protein>
<sequence length="71" mass="7879">MIEAVARTDGLARQYMFEASLSPQATDQKLLAETSEVPLAIVNGAGDPFINHDYLVMTPKGCNDVFQYMRQ</sequence>
<dbReference type="OrthoDB" id="9780765at2"/>
<keyword evidence="2" id="KW-1185">Reference proteome</keyword>
<dbReference type="RefSeq" id="WP_051861171.1">
    <property type="nucleotide sequence ID" value="NZ_CAWLZI010000140.1"/>
</dbReference>
<reference evidence="1" key="1">
    <citation type="submission" date="2013-07" db="EMBL/GenBank/DDBJ databases">
        <title>Sub-species coevolution in mutualistic symbiosis.</title>
        <authorList>
            <person name="Murfin K."/>
            <person name="Klassen J."/>
            <person name="Lee M."/>
            <person name="Forst S."/>
            <person name="Stock P."/>
            <person name="Goodrich-Blair H."/>
        </authorList>
    </citation>
    <scope>NUCLEOTIDE SEQUENCE [LARGE SCALE GENOMIC DNA]</scope>
    <source>
        <strain evidence="1">Kraussei Quebec</strain>
    </source>
</reference>
<dbReference type="Proteomes" id="UP000028500">
    <property type="component" value="Unassembled WGS sequence"/>
</dbReference>
<comment type="caution">
    <text evidence="1">The sequence shown here is derived from an EMBL/GenBank/DDBJ whole genome shotgun (WGS) entry which is preliminary data.</text>
</comment>
<name>A0A077PCI1_XENBV</name>
<dbReference type="AlphaFoldDB" id="A0A077PCI1"/>
<dbReference type="HOGENOM" id="CLU_2739140_0_0_6"/>
<proteinExistence type="predicted"/>